<keyword evidence="1" id="KW-0732">Signal</keyword>
<protein>
    <submittedName>
        <fullName evidence="2">Uncharacterized protein</fullName>
    </submittedName>
</protein>
<dbReference type="EMBL" id="NHYE01005523">
    <property type="protein sequence ID" value="PPQ70906.1"/>
    <property type="molecule type" value="Genomic_DNA"/>
</dbReference>
<evidence type="ECO:0000313" key="3">
    <source>
        <dbReference type="Proteomes" id="UP000284706"/>
    </source>
</evidence>
<name>A0A409VXC7_9AGAR</name>
<comment type="caution">
    <text evidence="2">The sequence shown here is derived from an EMBL/GenBank/DDBJ whole genome shotgun (WGS) entry which is preliminary data.</text>
</comment>
<proteinExistence type="predicted"/>
<dbReference type="Proteomes" id="UP000284706">
    <property type="component" value="Unassembled WGS sequence"/>
</dbReference>
<feature type="signal peptide" evidence="1">
    <location>
        <begin position="1"/>
        <end position="18"/>
    </location>
</feature>
<keyword evidence="3" id="KW-1185">Reference proteome</keyword>
<dbReference type="AlphaFoldDB" id="A0A409VXC7"/>
<dbReference type="InParanoid" id="A0A409VXC7"/>
<organism evidence="2 3">
    <name type="scientific">Gymnopilus dilepis</name>
    <dbReference type="NCBI Taxonomy" id="231916"/>
    <lineage>
        <taxon>Eukaryota</taxon>
        <taxon>Fungi</taxon>
        <taxon>Dikarya</taxon>
        <taxon>Basidiomycota</taxon>
        <taxon>Agaricomycotina</taxon>
        <taxon>Agaricomycetes</taxon>
        <taxon>Agaricomycetidae</taxon>
        <taxon>Agaricales</taxon>
        <taxon>Agaricineae</taxon>
        <taxon>Hymenogastraceae</taxon>
        <taxon>Gymnopilus</taxon>
    </lineage>
</organism>
<sequence length="118" mass="12577">MFLSVPALLALFVLSAGAAPVPDSQLTSREESATDAKSAFGFGRYGGFHHGFRPFYPRPIVPYDPLGYGLAGDVLNAVLRRENGGSAIDDETLAKLMEMIKNPPFAPIAEGPVVDLVD</sequence>
<gene>
    <name evidence="2" type="ORF">CVT26_014225</name>
</gene>
<reference evidence="2 3" key="1">
    <citation type="journal article" date="2018" name="Evol. Lett.">
        <title>Horizontal gene cluster transfer increased hallucinogenic mushroom diversity.</title>
        <authorList>
            <person name="Reynolds H.T."/>
            <person name="Vijayakumar V."/>
            <person name="Gluck-Thaler E."/>
            <person name="Korotkin H.B."/>
            <person name="Matheny P.B."/>
            <person name="Slot J.C."/>
        </authorList>
    </citation>
    <scope>NUCLEOTIDE SEQUENCE [LARGE SCALE GENOMIC DNA]</scope>
    <source>
        <strain evidence="2 3">SRW20</strain>
    </source>
</reference>
<feature type="chain" id="PRO_5019373633" evidence="1">
    <location>
        <begin position="19"/>
        <end position="118"/>
    </location>
</feature>
<accession>A0A409VXC7</accession>
<evidence type="ECO:0000313" key="2">
    <source>
        <dbReference type="EMBL" id="PPQ70906.1"/>
    </source>
</evidence>
<evidence type="ECO:0000256" key="1">
    <source>
        <dbReference type="SAM" id="SignalP"/>
    </source>
</evidence>